<dbReference type="SUPFAM" id="SSF88946">
    <property type="entry name" value="Sigma2 domain of RNA polymerase sigma factors"/>
    <property type="match status" value="1"/>
</dbReference>
<dbReference type="Gene3D" id="1.10.10.10">
    <property type="entry name" value="Winged helix-like DNA-binding domain superfamily/Winged helix DNA-binding domain"/>
    <property type="match status" value="1"/>
</dbReference>
<dbReference type="Pfam" id="PF08281">
    <property type="entry name" value="Sigma70_r4_2"/>
    <property type="match status" value="1"/>
</dbReference>
<evidence type="ECO:0000259" key="6">
    <source>
        <dbReference type="Pfam" id="PF08281"/>
    </source>
</evidence>
<protein>
    <submittedName>
        <fullName evidence="7">Sigma-70 family RNA polymerase sigma factor</fullName>
    </submittedName>
</protein>
<keyword evidence="2" id="KW-0805">Transcription regulation</keyword>
<organism evidence="7 8">
    <name type="scientific">Kurthia gibsonii</name>
    <dbReference type="NCBI Taxonomy" id="33946"/>
    <lineage>
        <taxon>Bacteria</taxon>
        <taxon>Bacillati</taxon>
        <taxon>Bacillota</taxon>
        <taxon>Bacilli</taxon>
        <taxon>Bacillales</taxon>
        <taxon>Caryophanaceae</taxon>
        <taxon>Kurthia</taxon>
    </lineage>
</organism>
<dbReference type="PANTHER" id="PTHR43133:SF51">
    <property type="entry name" value="RNA POLYMERASE SIGMA FACTOR"/>
    <property type="match status" value="1"/>
</dbReference>
<name>A0ABU9LLK1_9BACL</name>
<keyword evidence="4" id="KW-0804">Transcription</keyword>
<dbReference type="SUPFAM" id="SSF88659">
    <property type="entry name" value="Sigma3 and sigma4 domains of RNA polymerase sigma factors"/>
    <property type="match status" value="1"/>
</dbReference>
<evidence type="ECO:0000256" key="3">
    <source>
        <dbReference type="ARBA" id="ARBA00023082"/>
    </source>
</evidence>
<evidence type="ECO:0000313" key="7">
    <source>
        <dbReference type="EMBL" id="MEL5988000.1"/>
    </source>
</evidence>
<dbReference type="Pfam" id="PF04542">
    <property type="entry name" value="Sigma70_r2"/>
    <property type="match status" value="1"/>
</dbReference>
<dbReference type="NCBIfam" id="TIGR02937">
    <property type="entry name" value="sigma70-ECF"/>
    <property type="match status" value="1"/>
</dbReference>
<dbReference type="InterPro" id="IPR014284">
    <property type="entry name" value="RNA_pol_sigma-70_dom"/>
</dbReference>
<feature type="domain" description="RNA polymerase sigma factor 70 region 4 type 2" evidence="6">
    <location>
        <begin position="104"/>
        <end position="155"/>
    </location>
</feature>
<proteinExistence type="inferred from homology"/>
<evidence type="ECO:0000313" key="8">
    <source>
        <dbReference type="Proteomes" id="UP001398420"/>
    </source>
</evidence>
<dbReference type="InterPro" id="IPR013324">
    <property type="entry name" value="RNA_pol_sigma_r3/r4-like"/>
</dbReference>
<evidence type="ECO:0000256" key="1">
    <source>
        <dbReference type="ARBA" id="ARBA00010641"/>
    </source>
</evidence>
<sequence>MDVKLIQQAIKGNQDACVLLLQHYQDVLYRIAYSYLRNEPDTLDGIQEVTIRCLTRIHTLKEPTYFKTWLIRILLNVCADLNRKKQRTLPVLQEKGYEEEVHIDLYRALDELEVEQRELIYLKYFEDYQNKQIAEQLQLPEGTVKSRLHTILKKMRKRLEGV</sequence>
<dbReference type="InterPro" id="IPR007627">
    <property type="entry name" value="RNA_pol_sigma70_r2"/>
</dbReference>
<dbReference type="CDD" id="cd06171">
    <property type="entry name" value="Sigma70_r4"/>
    <property type="match status" value="1"/>
</dbReference>
<reference evidence="7 8" key="1">
    <citation type="submission" date="2024-04" db="EMBL/GenBank/DDBJ databases">
        <authorList>
            <person name="Wu Y.S."/>
            <person name="Zhang L."/>
        </authorList>
    </citation>
    <scope>NUCLEOTIDE SEQUENCE [LARGE SCALE GENOMIC DNA]</scope>
    <source>
        <strain evidence="7 8">KG-01</strain>
    </source>
</reference>
<dbReference type="EMBL" id="JBCEWA010000004">
    <property type="protein sequence ID" value="MEL5988000.1"/>
    <property type="molecule type" value="Genomic_DNA"/>
</dbReference>
<keyword evidence="8" id="KW-1185">Reference proteome</keyword>
<dbReference type="RefSeq" id="WP_342302822.1">
    <property type="nucleotide sequence ID" value="NZ_JBCEWA010000004.1"/>
</dbReference>
<dbReference type="Gene3D" id="1.10.1740.10">
    <property type="match status" value="1"/>
</dbReference>
<evidence type="ECO:0000259" key="5">
    <source>
        <dbReference type="Pfam" id="PF04542"/>
    </source>
</evidence>
<dbReference type="InterPro" id="IPR039425">
    <property type="entry name" value="RNA_pol_sigma-70-like"/>
</dbReference>
<evidence type="ECO:0000256" key="4">
    <source>
        <dbReference type="ARBA" id="ARBA00023163"/>
    </source>
</evidence>
<dbReference type="InterPro" id="IPR036388">
    <property type="entry name" value="WH-like_DNA-bd_sf"/>
</dbReference>
<comment type="caution">
    <text evidence="7">The sequence shown here is derived from an EMBL/GenBank/DDBJ whole genome shotgun (WGS) entry which is preliminary data.</text>
</comment>
<evidence type="ECO:0000256" key="2">
    <source>
        <dbReference type="ARBA" id="ARBA00023015"/>
    </source>
</evidence>
<keyword evidence="3" id="KW-0731">Sigma factor</keyword>
<dbReference type="InterPro" id="IPR013249">
    <property type="entry name" value="RNA_pol_sigma70_r4_t2"/>
</dbReference>
<feature type="domain" description="RNA polymerase sigma-70 region 2" evidence="5">
    <location>
        <begin position="20"/>
        <end position="88"/>
    </location>
</feature>
<comment type="similarity">
    <text evidence="1">Belongs to the sigma-70 factor family. ECF subfamily.</text>
</comment>
<gene>
    <name evidence="7" type="ORF">AAF454_06180</name>
</gene>
<accession>A0ABU9LLK1</accession>
<dbReference type="PANTHER" id="PTHR43133">
    <property type="entry name" value="RNA POLYMERASE ECF-TYPE SIGMA FACTO"/>
    <property type="match status" value="1"/>
</dbReference>
<dbReference type="InterPro" id="IPR013325">
    <property type="entry name" value="RNA_pol_sigma_r2"/>
</dbReference>
<dbReference type="Proteomes" id="UP001398420">
    <property type="component" value="Unassembled WGS sequence"/>
</dbReference>